<evidence type="ECO:0000256" key="2">
    <source>
        <dbReference type="ARBA" id="ARBA00034078"/>
    </source>
</evidence>
<organism evidence="4 5">
    <name type="scientific">Sinobaca qinghaiensis</name>
    <dbReference type="NCBI Taxonomy" id="342944"/>
    <lineage>
        <taxon>Bacteria</taxon>
        <taxon>Bacillati</taxon>
        <taxon>Bacillota</taxon>
        <taxon>Bacilli</taxon>
        <taxon>Bacillales</taxon>
        <taxon>Sporolactobacillaceae</taxon>
        <taxon>Sinobaca</taxon>
    </lineage>
</organism>
<dbReference type="PROSITE" id="PS51197">
    <property type="entry name" value="HTH_RRF2_2"/>
    <property type="match status" value="1"/>
</dbReference>
<dbReference type="RefSeq" id="WP_120192506.1">
    <property type="nucleotide sequence ID" value="NZ_RAPK01000007.1"/>
</dbReference>
<dbReference type="PANTHER" id="PTHR33221">
    <property type="entry name" value="WINGED HELIX-TURN-HELIX TRANSCRIPTIONAL REGULATOR, RRF2 FAMILY"/>
    <property type="match status" value="1"/>
</dbReference>
<comment type="cofactor">
    <cofactor evidence="2">
        <name>[2Fe-2S] cluster</name>
        <dbReference type="ChEBI" id="CHEBI:190135"/>
    </cofactor>
</comment>
<dbReference type="InterPro" id="IPR000944">
    <property type="entry name" value="Tscrpt_reg_Rrf2"/>
</dbReference>
<protein>
    <recommendedName>
        <fullName evidence="3">HTH-type transcriptional regulator NsrR</fullName>
    </recommendedName>
</protein>
<dbReference type="PANTHER" id="PTHR33221:SF4">
    <property type="entry name" value="HTH-TYPE TRANSCRIPTIONAL REPRESSOR NSRR"/>
    <property type="match status" value="1"/>
</dbReference>
<dbReference type="GO" id="GO:0005829">
    <property type="term" value="C:cytosol"/>
    <property type="evidence" value="ECO:0007669"/>
    <property type="project" value="TreeGrafter"/>
</dbReference>
<dbReference type="InterPro" id="IPR036390">
    <property type="entry name" value="WH_DNA-bd_sf"/>
</dbReference>
<proteinExistence type="predicted"/>
<evidence type="ECO:0000256" key="1">
    <source>
        <dbReference type="ARBA" id="ARBA00023125"/>
    </source>
</evidence>
<name>A0A419V6M9_9BACL</name>
<dbReference type="GO" id="GO:0003700">
    <property type="term" value="F:DNA-binding transcription factor activity"/>
    <property type="evidence" value="ECO:0007669"/>
    <property type="project" value="TreeGrafter"/>
</dbReference>
<dbReference type="Pfam" id="PF02082">
    <property type="entry name" value="Rrf2"/>
    <property type="match status" value="1"/>
</dbReference>
<dbReference type="Gene3D" id="1.10.10.10">
    <property type="entry name" value="Winged helix-like DNA-binding domain superfamily/Winged helix DNA-binding domain"/>
    <property type="match status" value="1"/>
</dbReference>
<keyword evidence="5" id="KW-1185">Reference proteome</keyword>
<evidence type="ECO:0000313" key="4">
    <source>
        <dbReference type="EMBL" id="RKD75643.1"/>
    </source>
</evidence>
<dbReference type="AlphaFoldDB" id="A0A419V6M9"/>
<dbReference type="SUPFAM" id="SSF46785">
    <property type="entry name" value="Winged helix' DNA-binding domain"/>
    <property type="match status" value="1"/>
</dbReference>
<evidence type="ECO:0000313" key="5">
    <source>
        <dbReference type="Proteomes" id="UP000285120"/>
    </source>
</evidence>
<dbReference type="OrthoDB" id="9795923at2"/>
<dbReference type="Proteomes" id="UP000285120">
    <property type="component" value="Unassembled WGS sequence"/>
</dbReference>
<dbReference type="EMBL" id="RAPK01000007">
    <property type="protein sequence ID" value="RKD75643.1"/>
    <property type="molecule type" value="Genomic_DNA"/>
</dbReference>
<dbReference type="GO" id="GO:0003677">
    <property type="term" value="F:DNA binding"/>
    <property type="evidence" value="ECO:0007669"/>
    <property type="project" value="UniProtKB-KW"/>
</dbReference>
<accession>A0A419V6M9</accession>
<dbReference type="InterPro" id="IPR036388">
    <property type="entry name" value="WH-like_DNA-bd_sf"/>
</dbReference>
<comment type="caution">
    <text evidence="4">The sequence shown here is derived from an EMBL/GenBank/DDBJ whole genome shotgun (WGS) entry which is preliminary data.</text>
</comment>
<sequence length="147" mass="16569">MRLTSYTDYSLRTLMYLATVDREKLTSIKEISNAYSISYNHLTKVGHELSKLHLIESVKGRNGGIRLSAEPKDINIGWVVRQTEDNFHMVECFSSENTCLLAGGCELQSALREALNAYLAVLDQYTLEDVTANNARLFSLFQTALQT</sequence>
<dbReference type="NCBIfam" id="TIGR00738">
    <property type="entry name" value="rrf2_super"/>
    <property type="match status" value="1"/>
</dbReference>
<reference evidence="4 5" key="1">
    <citation type="submission" date="2018-09" db="EMBL/GenBank/DDBJ databases">
        <title>Genomic Encyclopedia of Archaeal and Bacterial Type Strains, Phase II (KMG-II): from individual species to whole genera.</title>
        <authorList>
            <person name="Goeker M."/>
        </authorList>
    </citation>
    <scope>NUCLEOTIDE SEQUENCE [LARGE SCALE GENOMIC DNA]</scope>
    <source>
        <strain evidence="4 5">DSM 17008</strain>
    </source>
</reference>
<evidence type="ECO:0000256" key="3">
    <source>
        <dbReference type="ARBA" id="ARBA00040173"/>
    </source>
</evidence>
<keyword evidence="1" id="KW-0238">DNA-binding</keyword>
<gene>
    <name evidence="4" type="ORF">ATL39_1344</name>
</gene>